<dbReference type="EMBL" id="QFPW01000005">
    <property type="protein sequence ID" value="PZQ50158.1"/>
    <property type="molecule type" value="Genomic_DNA"/>
</dbReference>
<protein>
    <submittedName>
        <fullName evidence="5">TetR family transcriptional regulator</fullName>
    </submittedName>
</protein>
<organism evidence="5 6">
    <name type="scientific">Rhodovulum sulfidophilum</name>
    <name type="common">Rhodobacter sulfidophilus</name>
    <dbReference type="NCBI Taxonomy" id="35806"/>
    <lineage>
        <taxon>Bacteria</taxon>
        <taxon>Pseudomonadati</taxon>
        <taxon>Pseudomonadota</taxon>
        <taxon>Alphaproteobacteria</taxon>
        <taxon>Rhodobacterales</taxon>
        <taxon>Paracoccaceae</taxon>
        <taxon>Rhodovulum</taxon>
    </lineage>
</organism>
<dbReference type="PANTHER" id="PTHR30055">
    <property type="entry name" value="HTH-TYPE TRANSCRIPTIONAL REGULATOR RUTR"/>
    <property type="match status" value="1"/>
</dbReference>
<keyword evidence="1 2" id="KW-0238">DNA-binding</keyword>
<evidence type="ECO:0000313" key="6">
    <source>
        <dbReference type="Proteomes" id="UP000249185"/>
    </source>
</evidence>
<reference evidence="5 6" key="1">
    <citation type="submission" date="2017-08" db="EMBL/GenBank/DDBJ databases">
        <title>Infants hospitalized years apart are colonized by the same room-sourced microbial strains.</title>
        <authorList>
            <person name="Brooks B."/>
            <person name="Olm M.R."/>
            <person name="Firek B.A."/>
            <person name="Baker R."/>
            <person name="Thomas B.C."/>
            <person name="Morowitz M.J."/>
            <person name="Banfield J.F."/>
        </authorList>
    </citation>
    <scope>NUCLEOTIDE SEQUENCE [LARGE SCALE GENOMIC DNA]</scope>
    <source>
        <strain evidence="5">S2_005_002_R2_34</strain>
    </source>
</reference>
<dbReference type="InterPro" id="IPR009057">
    <property type="entry name" value="Homeodomain-like_sf"/>
</dbReference>
<accession>A0A2W5NCC7</accession>
<feature type="DNA-binding region" description="H-T-H motif" evidence="2">
    <location>
        <begin position="50"/>
        <end position="69"/>
    </location>
</feature>
<feature type="region of interest" description="Disordered" evidence="3">
    <location>
        <begin position="1"/>
        <end position="27"/>
    </location>
</feature>
<name>A0A2W5NCC7_RHOSU</name>
<evidence type="ECO:0000256" key="1">
    <source>
        <dbReference type="ARBA" id="ARBA00023125"/>
    </source>
</evidence>
<dbReference type="SUPFAM" id="SSF46689">
    <property type="entry name" value="Homeodomain-like"/>
    <property type="match status" value="1"/>
</dbReference>
<dbReference type="GO" id="GO:0000976">
    <property type="term" value="F:transcription cis-regulatory region binding"/>
    <property type="evidence" value="ECO:0007669"/>
    <property type="project" value="TreeGrafter"/>
</dbReference>
<dbReference type="PRINTS" id="PR00455">
    <property type="entry name" value="HTHTETR"/>
</dbReference>
<dbReference type="PROSITE" id="PS50977">
    <property type="entry name" value="HTH_TETR_2"/>
    <property type="match status" value="1"/>
</dbReference>
<dbReference type="SUPFAM" id="SSF48498">
    <property type="entry name" value="Tetracyclin repressor-like, C-terminal domain"/>
    <property type="match status" value="1"/>
</dbReference>
<evidence type="ECO:0000313" key="5">
    <source>
        <dbReference type="EMBL" id="PZQ50158.1"/>
    </source>
</evidence>
<dbReference type="AlphaFoldDB" id="A0A2W5NCC7"/>
<dbReference type="GO" id="GO:0003700">
    <property type="term" value="F:DNA-binding transcription factor activity"/>
    <property type="evidence" value="ECO:0007669"/>
    <property type="project" value="TreeGrafter"/>
</dbReference>
<evidence type="ECO:0000259" key="4">
    <source>
        <dbReference type="PROSITE" id="PS50977"/>
    </source>
</evidence>
<feature type="domain" description="HTH tetR-type" evidence="4">
    <location>
        <begin position="27"/>
        <end position="87"/>
    </location>
</feature>
<dbReference type="Proteomes" id="UP000249185">
    <property type="component" value="Unassembled WGS sequence"/>
</dbReference>
<sequence>MRQPDPQPAVHAPREPRTRGPSPEKTAHTRSVILAAAMAEFLEQGFAATTMTRVAERAGLAKGTPYRYFPTKEALFLDLMRESVTDPLRAANEQPIGPDESVRGYCQRALLPVMAVIEETGRATIARLALTESRAFPELTAAYRREVYLPFLAYLERIAREAVVRGELAPELADHAAYLLAAPLWIGLVHNGVFRPDAPVPIGTLFERQLDLVFGPGKPRAAGRDAIPHGPAGIGAA</sequence>
<dbReference type="Pfam" id="PF00440">
    <property type="entry name" value="TetR_N"/>
    <property type="match status" value="1"/>
</dbReference>
<dbReference type="InterPro" id="IPR001647">
    <property type="entry name" value="HTH_TetR"/>
</dbReference>
<proteinExistence type="predicted"/>
<dbReference type="Gene3D" id="1.10.357.10">
    <property type="entry name" value="Tetracycline Repressor, domain 2"/>
    <property type="match status" value="1"/>
</dbReference>
<dbReference type="InterPro" id="IPR050109">
    <property type="entry name" value="HTH-type_TetR-like_transc_reg"/>
</dbReference>
<dbReference type="PANTHER" id="PTHR30055:SF226">
    <property type="entry name" value="HTH-TYPE TRANSCRIPTIONAL REGULATOR PKSA"/>
    <property type="match status" value="1"/>
</dbReference>
<dbReference type="InterPro" id="IPR036271">
    <property type="entry name" value="Tet_transcr_reg_TetR-rel_C_sf"/>
</dbReference>
<evidence type="ECO:0000256" key="3">
    <source>
        <dbReference type="SAM" id="MobiDB-lite"/>
    </source>
</evidence>
<gene>
    <name evidence="5" type="ORF">DI556_08810</name>
</gene>
<evidence type="ECO:0000256" key="2">
    <source>
        <dbReference type="PROSITE-ProRule" id="PRU00335"/>
    </source>
</evidence>
<comment type="caution">
    <text evidence="5">The sequence shown here is derived from an EMBL/GenBank/DDBJ whole genome shotgun (WGS) entry which is preliminary data.</text>
</comment>